<dbReference type="FunFam" id="3.40.50.300:FF:001459">
    <property type="entry name" value="ATPase ASNA1 homolog"/>
    <property type="match status" value="1"/>
</dbReference>
<comment type="caution">
    <text evidence="8">Lacks conserved residue(s) required for the propagation of feature annotation.</text>
</comment>
<gene>
    <name evidence="10" type="ORF">AMON00008_LOCUS46149</name>
</gene>
<reference evidence="10" key="1">
    <citation type="submission" date="2021-01" db="EMBL/GenBank/DDBJ databases">
        <authorList>
            <person name="Corre E."/>
            <person name="Pelletier E."/>
            <person name="Niang G."/>
            <person name="Scheremetjew M."/>
            <person name="Finn R."/>
            <person name="Kale V."/>
            <person name="Holt S."/>
            <person name="Cochrane G."/>
            <person name="Meng A."/>
            <person name="Brown T."/>
            <person name="Cohen L."/>
        </authorList>
    </citation>
    <scope>NUCLEOTIDE SEQUENCE</scope>
    <source>
        <strain evidence="10">CCMP3105</strain>
    </source>
</reference>
<proteinExistence type="inferred from homology"/>
<sequence>MSGDAFQDAEEELEGSLEHLIASETLRWIFVGGKGGVGKTTTACSLAVELASRRESVLLLSTDPAHNISDALCQQFGNSPTLVNGFSNLYAMEIDASFSESMEFKLKQGDGLSKVMQEFVSGFPGVDEAMGFAELMQNVQSMPYSVIVFDTAPTGHTLRLLGFPDLLDRGLFRLGGLQSKFGGLLQMLQATTDQEEDVMQRVTSLCSASSGVKKIFSDPTKCTFVCVCIPEFLSVYETERLIQELCKHGIDSSNIVVNQVLFPEDCGGDAAEAEAESAAGPDLETLAAQLQALPLTPEQTAPLVAMAGRAARRLRRLEKGWDMCQKKCRMQSKYLAQIQDLYAEDFHIVAMPMLGDEVRGLDRLQAFAAMLRMGGRCLPTVRK</sequence>
<comment type="subcellular location">
    <subcellularLocation>
        <location evidence="8">Cytoplasm</location>
    </subcellularLocation>
    <subcellularLocation>
        <location evidence="8">Endoplasmic reticulum</location>
    </subcellularLocation>
</comment>
<feature type="binding site" evidence="8">
    <location>
        <position position="258"/>
    </location>
    <ligand>
        <name>ATP</name>
        <dbReference type="ChEBI" id="CHEBI:30616"/>
    </ligand>
</feature>
<feature type="domain" description="ArsA/GET3 Anion-transporting ATPase-like" evidence="9">
    <location>
        <begin position="322"/>
        <end position="371"/>
    </location>
</feature>
<feature type="binding site" evidence="8">
    <location>
        <position position="231"/>
    </location>
    <ligand>
        <name>ATP</name>
        <dbReference type="ChEBI" id="CHEBI:30616"/>
    </ligand>
</feature>
<dbReference type="Pfam" id="PF02374">
    <property type="entry name" value="ArsA_ATPase"/>
    <property type="match status" value="2"/>
</dbReference>
<dbReference type="GO" id="GO:0071816">
    <property type="term" value="P:tail-anchored membrane protein insertion into ER membrane"/>
    <property type="evidence" value="ECO:0007669"/>
    <property type="project" value="TreeGrafter"/>
</dbReference>
<dbReference type="PANTHER" id="PTHR10803:SF3">
    <property type="entry name" value="ATPASE GET3"/>
    <property type="match status" value="1"/>
</dbReference>
<keyword evidence="6 8" id="KW-0256">Endoplasmic reticulum</keyword>
<feature type="active site" evidence="8">
    <location>
        <position position="63"/>
    </location>
</feature>
<comment type="function">
    <text evidence="8">ATPase required for the post-translational delivery of tail-anchored (TA) proteins to the endoplasmic reticulum. Recognizes and selectively binds the transmembrane domain of TA proteins in the cytosol. This complex then targets to the endoplasmic reticulum by membrane-bound receptors, where the tail-anchored protein is released for insertion. This process is regulated by ATP binding and hydrolysis. ATP binding drives the homodimer towards the closed dimer state, facilitating recognition of newly synthesized TA membrane proteins. ATP hydrolysis is required for insertion. Subsequently, the homodimer reverts towards the open dimer state, lowering its affinity for the membrane-bound receptor, and returning it to the cytosol to initiate a new round of targeting.</text>
</comment>
<evidence type="ECO:0000256" key="2">
    <source>
        <dbReference type="ARBA" id="ARBA00022448"/>
    </source>
</evidence>
<evidence type="ECO:0000256" key="8">
    <source>
        <dbReference type="HAMAP-Rule" id="MF_03112"/>
    </source>
</evidence>
<keyword evidence="2 8" id="KW-0813">Transport</keyword>
<keyword evidence="3 8" id="KW-0963">Cytoplasm</keyword>
<evidence type="ECO:0000256" key="3">
    <source>
        <dbReference type="ARBA" id="ARBA00022490"/>
    </source>
</evidence>
<name>A0A7S4S7B2_9DINO</name>
<dbReference type="Gene3D" id="3.40.50.300">
    <property type="entry name" value="P-loop containing nucleotide triphosphate hydrolases"/>
    <property type="match status" value="1"/>
</dbReference>
<dbReference type="EC" id="3.6.-.-" evidence="8"/>
<dbReference type="PANTHER" id="PTHR10803">
    <property type="entry name" value="ARSENICAL PUMP-DRIVING ATPASE ARSENITE-TRANSLOCATING ATPASE"/>
    <property type="match status" value="1"/>
</dbReference>
<feature type="domain" description="ArsA/GET3 Anion-transporting ATPase-like" evidence="9">
    <location>
        <begin position="27"/>
        <end position="266"/>
    </location>
</feature>
<protein>
    <recommendedName>
        <fullName evidence="8">ATPase ASNA1 homolog</fullName>
        <ecNumber evidence="8">3.6.-.-</ecNumber>
    </recommendedName>
    <alternativeName>
        <fullName evidence="8">Arsenical pump-driving ATPase homolog</fullName>
    </alternativeName>
    <alternativeName>
        <fullName evidence="8">Arsenite-stimulated ATPase</fullName>
    </alternativeName>
</protein>
<dbReference type="SUPFAM" id="SSF52540">
    <property type="entry name" value="P-loop containing nucleoside triphosphate hydrolases"/>
    <property type="match status" value="1"/>
</dbReference>
<evidence type="ECO:0000259" key="9">
    <source>
        <dbReference type="Pfam" id="PF02374"/>
    </source>
</evidence>
<organism evidence="10">
    <name type="scientific">Alexandrium monilatum</name>
    <dbReference type="NCBI Taxonomy" id="311494"/>
    <lineage>
        <taxon>Eukaryota</taxon>
        <taxon>Sar</taxon>
        <taxon>Alveolata</taxon>
        <taxon>Dinophyceae</taxon>
        <taxon>Gonyaulacales</taxon>
        <taxon>Pyrocystaceae</taxon>
        <taxon>Alexandrium</taxon>
    </lineage>
</organism>
<evidence type="ECO:0000256" key="6">
    <source>
        <dbReference type="ARBA" id="ARBA00022824"/>
    </source>
</evidence>
<dbReference type="HAMAP" id="MF_03112">
    <property type="entry name" value="Asna1_Get3"/>
    <property type="match status" value="1"/>
</dbReference>
<evidence type="ECO:0000256" key="5">
    <source>
        <dbReference type="ARBA" id="ARBA00022801"/>
    </source>
</evidence>
<dbReference type="GO" id="GO:0016887">
    <property type="term" value="F:ATP hydrolysis activity"/>
    <property type="evidence" value="ECO:0007669"/>
    <property type="project" value="InterPro"/>
</dbReference>
<keyword evidence="7 8" id="KW-0067">ATP-binding</keyword>
<dbReference type="CDD" id="cd02035">
    <property type="entry name" value="ArsA"/>
    <property type="match status" value="1"/>
</dbReference>
<keyword evidence="5 8" id="KW-0378">Hydrolase</keyword>
<dbReference type="InterPro" id="IPR025723">
    <property type="entry name" value="ArsA/GET3_ATPase-like"/>
</dbReference>
<evidence type="ECO:0000313" key="10">
    <source>
        <dbReference type="EMBL" id="CAE4636927.1"/>
    </source>
</evidence>
<dbReference type="GO" id="GO:0005524">
    <property type="term" value="F:ATP binding"/>
    <property type="evidence" value="ECO:0007669"/>
    <property type="project" value="UniProtKB-UniRule"/>
</dbReference>
<evidence type="ECO:0000256" key="1">
    <source>
        <dbReference type="ARBA" id="ARBA00011040"/>
    </source>
</evidence>
<keyword evidence="4 8" id="KW-0547">Nucleotide-binding</keyword>
<dbReference type="GO" id="GO:0043529">
    <property type="term" value="C:GET complex"/>
    <property type="evidence" value="ECO:0007669"/>
    <property type="project" value="TreeGrafter"/>
</dbReference>
<dbReference type="InterPro" id="IPR027417">
    <property type="entry name" value="P-loop_NTPase"/>
</dbReference>
<dbReference type="InterPro" id="IPR027542">
    <property type="entry name" value="ATPase_ArsA/GET3_euk"/>
</dbReference>
<accession>A0A7S4S7B2</accession>
<dbReference type="AlphaFoldDB" id="A0A7S4S7B2"/>
<dbReference type="EMBL" id="HBNR01065330">
    <property type="protein sequence ID" value="CAE4636927.1"/>
    <property type="molecule type" value="Transcribed_RNA"/>
</dbReference>
<comment type="subunit">
    <text evidence="8">Homodimer.</text>
</comment>
<dbReference type="NCBIfam" id="TIGR00345">
    <property type="entry name" value="GET3_arsA_TRC40"/>
    <property type="match status" value="1"/>
</dbReference>
<comment type="similarity">
    <text evidence="1 8">Belongs to the arsA ATPase family.</text>
</comment>
<evidence type="ECO:0000256" key="7">
    <source>
        <dbReference type="ARBA" id="ARBA00022840"/>
    </source>
</evidence>
<feature type="binding site" evidence="8">
    <location>
        <begin position="34"/>
        <end position="41"/>
    </location>
    <ligand>
        <name>ATP</name>
        <dbReference type="ChEBI" id="CHEBI:30616"/>
    </ligand>
</feature>
<evidence type="ECO:0000256" key="4">
    <source>
        <dbReference type="ARBA" id="ARBA00022741"/>
    </source>
</evidence>
<dbReference type="InterPro" id="IPR016300">
    <property type="entry name" value="ATPase_ArsA/GET3"/>
</dbReference>